<reference evidence="3" key="1">
    <citation type="journal article" date="2019" name="Int. J. Syst. Evol. Microbiol.">
        <title>The Global Catalogue of Microorganisms (GCM) 10K type strain sequencing project: providing services to taxonomists for standard genome sequencing and annotation.</title>
        <authorList>
            <consortium name="The Broad Institute Genomics Platform"/>
            <consortium name="The Broad Institute Genome Sequencing Center for Infectious Disease"/>
            <person name="Wu L."/>
            <person name="Ma J."/>
        </authorList>
    </citation>
    <scope>NUCLEOTIDE SEQUENCE [LARGE SCALE GENOMIC DNA]</scope>
    <source>
        <strain evidence="3">JCM 14560</strain>
    </source>
</reference>
<dbReference type="PROSITE" id="PS51819">
    <property type="entry name" value="VOC"/>
    <property type="match status" value="1"/>
</dbReference>
<evidence type="ECO:0000313" key="2">
    <source>
        <dbReference type="EMBL" id="GAA2132092.1"/>
    </source>
</evidence>
<proteinExistence type="predicted"/>
<evidence type="ECO:0000313" key="3">
    <source>
        <dbReference type="Proteomes" id="UP001422759"/>
    </source>
</evidence>
<dbReference type="RefSeq" id="WP_344460406.1">
    <property type="nucleotide sequence ID" value="NZ_BAAANT010000002.1"/>
</dbReference>
<dbReference type="Gene3D" id="3.10.180.10">
    <property type="entry name" value="2,3-Dihydroxybiphenyl 1,2-Dioxygenase, domain 1"/>
    <property type="match status" value="1"/>
</dbReference>
<comment type="caution">
    <text evidence="2">The sequence shown here is derived from an EMBL/GenBank/DDBJ whole genome shotgun (WGS) entry which is preliminary data.</text>
</comment>
<dbReference type="Pfam" id="PF00903">
    <property type="entry name" value="Glyoxalase"/>
    <property type="match status" value="1"/>
</dbReference>
<name>A0ABP5KMH4_9ACTN</name>
<evidence type="ECO:0000259" key="1">
    <source>
        <dbReference type="PROSITE" id="PS51819"/>
    </source>
</evidence>
<dbReference type="EMBL" id="BAAANT010000002">
    <property type="protein sequence ID" value="GAA2132092.1"/>
    <property type="molecule type" value="Genomic_DNA"/>
</dbReference>
<protein>
    <submittedName>
        <fullName evidence="2">VOC family protein</fullName>
    </submittedName>
</protein>
<dbReference type="InterPro" id="IPR004360">
    <property type="entry name" value="Glyas_Fos-R_dOase_dom"/>
</dbReference>
<dbReference type="Proteomes" id="UP001422759">
    <property type="component" value="Unassembled WGS sequence"/>
</dbReference>
<feature type="domain" description="VOC" evidence="1">
    <location>
        <begin position="5"/>
        <end position="125"/>
    </location>
</feature>
<dbReference type="InterPro" id="IPR037523">
    <property type="entry name" value="VOC_core"/>
</dbReference>
<keyword evidence="3" id="KW-1185">Reference proteome</keyword>
<accession>A0ABP5KMH4</accession>
<dbReference type="InterPro" id="IPR029068">
    <property type="entry name" value="Glyas_Bleomycin-R_OHBP_Dase"/>
</dbReference>
<dbReference type="CDD" id="cd06587">
    <property type="entry name" value="VOC"/>
    <property type="match status" value="1"/>
</dbReference>
<organism evidence="2 3">
    <name type="scientific">Kitasatospora kazusensis</name>
    <dbReference type="NCBI Taxonomy" id="407974"/>
    <lineage>
        <taxon>Bacteria</taxon>
        <taxon>Bacillati</taxon>
        <taxon>Actinomycetota</taxon>
        <taxon>Actinomycetes</taxon>
        <taxon>Kitasatosporales</taxon>
        <taxon>Streptomycetaceae</taxon>
        <taxon>Kitasatospora</taxon>
    </lineage>
</organism>
<gene>
    <name evidence="2" type="ORF">GCM10009760_06620</name>
</gene>
<sequence>MLTQARAMTMLPTADVGRSRGWYEEKLGLTPVEETEGANFYQLDDGSRFGLYPTPNTSRGGHTQLALVVADVAAEVAGLRARGVVFEEYDFPGLKTVDGIAAMSGGRAAAWFKDCEGNMIGMVQFAA</sequence>
<dbReference type="SUPFAM" id="SSF54593">
    <property type="entry name" value="Glyoxalase/Bleomycin resistance protein/Dihydroxybiphenyl dioxygenase"/>
    <property type="match status" value="1"/>
</dbReference>